<dbReference type="PANTHER" id="PTHR42695:SF5">
    <property type="entry name" value="GLUTAMINE AMIDOTRANSFERASE YLR126C-RELATED"/>
    <property type="match status" value="1"/>
</dbReference>
<sequence>MSKKYAVLWCANYSNSAPLKTQMINILTANGESWHLLDPMAPNFEEQAYGYDGYVISGSAHSVTDTDSPLVNKVLRFLCEIRERSHAPVVGICFGAQAIAHAYGGQVKANRSGLLRLGVESLTWTQEGKRLIAPQERLEVAIAQSHFESVHVLPGDAQVLAGSATTENEIFLVAHRYLGIQGHPEIDNNTLSDVFLAFHRTEMDEKSLQAAKAEAERPLQVATVIGLIQRILEEGAL</sequence>
<dbReference type="EMBL" id="RHQL01000031">
    <property type="protein sequence ID" value="RRV03595.1"/>
    <property type="molecule type" value="Genomic_DNA"/>
</dbReference>
<dbReference type="Proteomes" id="UP000276506">
    <property type="component" value="Unassembled WGS sequence"/>
</dbReference>
<dbReference type="PROSITE" id="PS51273">
    <property type="entry name" value="GATASE_TYPE_1"/>
    <property type="match status" value="1"/>
</dbReference>
<dbReference type="CDD" id="cd01741">
    <property type="entry name" value="GATase1_1"/>
    <property type="match status" value="1"/>
</dbReference>
<feature type="domain" description="Glutamine amidotransferase" evidence="1">
    <location>
        <begin position="42"/>
        <end position="190"/>
    </location>
</feature>
<name>A0A3R8VZY6_9GAMM</name>
<dbReference type="Pfam" id="PF00117">
    <property type="entry name" value="GATase"/>
    <property type="match status" value="1"/>
</dbReference>
<accession>A0A3R8VZY6</accession>
<dbReference type="RefSeq" id="WP_125940526.1">
    <property type="nucleotide sequence ID" value="NZ_RHQL01000031.1"/>
</dbReference>
<evidence type="ECO:0000313" key="2">
    <source>
        <dbReference type="EMBL" id="RRV03595.1"/>
    </source>
</evidence>
<dbReference type="GO" id="GO:0005829">
    <property type="term" value="C:cytosol"/>
    <property type="evidence" value="ECO:0007669"/>
    <property type="project" value="TreeGrafter"/>
</dbReference>
<dbReference type="Gene3D" id="3.40.50.880">
    <property type="match status" value="1"/>
</dbReference>
<proteinExistence type="predicted"/>
<organism evidence="2 3">
    <name type="scientific">Stutzerimonas xanthomarina</name>
    <dbReference type="NCBI Taxonomy" id="271420"/>
    <lineage>
        <taxon>Bacteria</taxon>
        <taxon>Pseudomonadati</taxon>
        <taxon>Pseudomonadota</taxon>
        <taxon>Gammaproteobacteria</taxon>
        <taxon>Pseudomonadales</taxon>
        <taxon>Pseudomonadaceae</taxon>
        <taxon>Stutzerimonas</taxon>
    </lineage>
</organism>
<dbReference type="SUPFAM" id="SSF52317">
    <property type="entry name" value="Class I glutamine amidotransferase-like"/>
    <property type="match status" value="1"/>
</dbReference>
<dbReference type="InterPro" id="IPR044992">
    <property type="entry name" value="ChyE-like"/>
</dbReference>
<dbReference type="AlphaFoldDB" id="A0A3R8VZY6"/>
<reference evidence="2 3" key="1">
    <citation type="submission" date="2018-10" db="EMBL/GenBank/DDBJ databases">
        <title>Transmission dynamics of multidrug resistant bacteria on intensive care unit surfaces.</title>
        <authorList>
            <person name="D'Souza A.W."/>
            <person name="Potter R.F."/>
            <person name="Wallace M."/>
            <person name="Shupe A."/>
            <person name="Patel S."/>
            <person name="Sun S."/>
            <person name="Gul D."/>
            <person name="Kwon J.H."/>
            <person name="Andleeb S."/>
            <person name="Burnham C.-A.D."/>
            <person name="Dantas G."/>
        </authorList>
    </citation>
    <scope>NUCLEOTIDE SEQUENCE [LARGE SCALE GENOMIC DNA]</scope>
    <source>
        <strain evidence="2 3">PX_177</strain>
    </source>
</reference>
<comment type="caution">
    <text evidence="2">The sequence shown here is derived from an EMBL/GenBank/DDBJ whole genome shotgun (WGS) entry which is preliminary data.</text>
</comment>
<evidence type="ECO:0000259" key="1">
    <source>
        <dbReference type="Pfam" id="PF00117"/>
    </source>
</evidence>
<evidence type="ECO:0000313" key="3">
    <source>
        <dbReference type="Proteomes" id="UP000276506"/>
    </source>
</evidence>
<gene>
    <name evidence="2" type="ORF">EGJ28_23640</name>
</gene>
<protein>
    <recommendedName>
        <fullName evidence="1">Glutamine amidotransferase domain-containing protein</fullName>
    </recommendedName>
</protein>
<dbReference type="PANTHER" id="PTHR42695">
    <property type="entry name" value="GLUTAMINE AMIDOTRANSFERASE YLR126C-RELATED"/>
    <property type="match status" value="1"/>
</dbReference>
<dbReference type="InterPro" id="IPR017926">
    <property type="entry name" value="GATASE"/>
</dbReference>
<dbReference type="InterPro" id="IPR029062">
    <property type="entry name" value="Class_I_gatase-like"/>
</dbReference>